<sequence length="126" mass="13333">MHVFMAELLAGSTPLVLCLTVRMIALALLLLLIVRPVVKKTRPEDVPATLFGLGYVMACLSAYLPWGKWRTSSHAQAATAVDGQASGTAPTHPTIITTDRLTVVRLPDPSSDDSIGQLPVARGGGE</sequence>
<keyword evidence="4" id="KW-1185">Reference proteome</keyword>
<reference evidence="3 4" key="1">
    <citation type="submission" date="2024-06" db="EMBL/GenBank/DDBJ databases">
        <title>The Natural Products Discovery Center: Release of the First 8490 Sequenced Strains for Exploring Actinobacteria Biosynthetic Diversity.</title>
        <authorList>
            <person name="Kalkreuter E."/>
            <person name="Kautsar S.A."/>
            <person name="Yang D."/>
            <person name="Bader C.D."/>
            <person name="Teijaro C.N."/>
            <person name="Fluegel L."/>
            <person name="Davis C.M."/>
            <person name="Simpson J.R."/>
            <person name="Lauterbach L."/>
            <person name="Steele A.D."/>
            <person name="Gui C."/>
            <person name="Meng S."/>
            <person name="Li G."/>
            <person name="Viehrig K."/>
            <person name="Ye F."/>
            <person name="Su P."/>
            <person name="Kiefer A.F."/>
            <person name="Nichols A."/>
            <person name="Cepeda A.J."/>
            <person name="Yan W."/>
            <person name="Fan B."/>
            <person name="Jiang Y."/>
            <person name="Adhikari A."/>
            <person name="Zheng C.-J."/>
            <person name="Schuster L."/>
            <person name="Cowan T.M."/>
            <person name="Smanski M.J."/>
            <person name="Chevrette M.G."/>
            <person name="De Carvalho L.P.S."/>
            <person name="Shen B."/>
        </authorList>
    </citation>
    <scope>NUCLEOTIDE SEQUENCE [LARGE SCALE GENOMIC DNA]</scope>
    <source>
        <strain evidence="3 4">NPDC000234</strain>
    </source>
</reference>
<dbReference type="Proteomes" id="UP001474181">
    <property type="component" value="Unassembled WGS sequence"/>
</dbReference>
<evidence type="ECO:0000313" key="3">
    <source>
        <dbReference type="EMBL" id="MER7184227.1"/>
    </source>
</evidence>
<evidence type="ECO:0000256" key="2">
    <source>
        <dbReference type="SAM" id="Phobius"/>
    </source>
</evidence>
<organism evidence="3 4">
    <name type="scientific">Streptomyces hyaluromycini</name>
    <dbReference type="NCBI Taxonomy" id="1377993"/>
    <lineage>
        <taxon>Bacteria</taxon>
        <taxon>Bacillati</taxon>
        <taxon>Actinomycetota</taxon>
        <taxon>Actinomycetes</taxon>
        <taxon>Kitasatosporales</taxon>
        <taxon>Streptomycetaceae</taxon>
        <taxon>Streptomyces</taxon>
    </lineage>
</organism>
<keyword evidence="2" id="KW-0472">Membrane</keyword>
<feature type="region of interest" description="Disordered" evidence="1">
    <location>
        <begin position="105"/>
        <end position="126"/>
    </location>
</feature>
<protein>
    <recommendedName>
        <fullName evidence="5">Integral membrane protein</fullName>
    </recommendedName>
</protein>
<keyword evidence="2" id="KW-1133">Transmembrane helix</keyword>
<evidence type="ECO:0008006" key="5">
    <source>
        <dbReference type="Google" id="ProtNLM"/>
    </source>
</evidence>
<evidence type="ECO:0000256" key="1">
    <source>
        <dbReference type="SAM" id="MobiDB-lite"/>
    </source>
</evidence>
<name>A0ABV1X5D2_9ACTN</name>
<keyword evidence="2" id="KW-0812">Transmembrane</keyword>
<dbReference type="RefSeq" id="WP_350786176.1">
    <property type="nucleotide sequence ID" value="NZ_JBEPEK010000311.1"/>
</dbReference>
<proteinExistence type="predicted"/>
<evidence type="ECO:0000313" key="4">
    <source>
        <dbReference type="Proteomes" id="UP001474181"/>
    </source>
</evidence>
<feature type="transmembrane region" description="Helical" evidence="2">
    <location>
        <begin position="12"/>
        <end position="34"/>
    </location>
</feature>
<accession>A0ABV1X5D2</accession>
<gene>
    <name evidence="3" type="ORF">ABT404_32965</name>
</gene>
<dbReference type="EMBL" id="JBEPEK010000311">
    <property type="protein sequence ID" value="MER7184227.1"/>
    <property type="molecule type" value="Genomic_DNA"/>
</dbReference>
<comment type="caution">
    <text evidence="3">The sequence shown here is derived from an EMBL/GenBank/DDBJ whole genome shotgun (WGS) entry which is preliminary data.</text>
</comment>